<protein>
    <recommendedName>
        <fullName evidence="4">Alpha-type protein kinase domain-containing protein</fullName>
    </recommendedName>
</protein>
<keyword evidence="2" id="KW-0808">Transferase</keyword>
<keyword evidence="6" id="KW-1185">Reference proteome</keyword>
<evidence type="ECO:0000256" key="3">
    <source>
        <dbReference type="ARBA" id="ARBA00022777"/>
    </source>
</evidence>
<dbReference type="Pfam" id="PF02816">
    <property type="entry name" value="Alpha_kinase"/>
    <property type="match status" value="1"/>
</dbReference>
<name>A0A8H5GGR4_9AGAR</name>
<dbReference type="InterPro" id="IPR011009">
    <property type="entry name" value="Kinase-like_dom_sf"/>
</dbReference>
<evidence type="ECO:0000256" key="1">
    <source>
        <dbReference type="ARBA" id="ARBA00022527"/>
    </source>
</evidence>
<comment type="caution">
    <text evidence="5">The sequence shown here is derived from an EMBL/GenBank/DDBJ whole genome shotgun (WGS) entry which is preliminary data.</text>
</comment>
<sequence length="500" mass="55448">MGYCQDGCGQVFDALPNGYKLCMKCKKIQDAPSEVEKKAIRDTYQQCTNCSAAFPNLEGPYCGPCQRTLNADPKLTELQQHISTFDKAATSERLNKGSTTQNPSLTKANEMKQKMATAKSASKNLNEIVHVDCTLNILIKGKLVKSPMPPVTDVFMGTRKVNDVFDTISKGLLEAFMTSGFNTQHKIPINYKLDLDPSQRSWAVGGKTPYTITLTDTVLNTTIKAYFDELCRKSMVSDNCQNGRRLPLAVSIPTIPLHDDDDDEDYEGASAPHASKAIKSQYGRKRTHSQIAPGLENEDFIEVAIGWIQHIKQSVPVDGYLGKGLYKYVFWGKYSGHDVAILQYQRDAIAESDSPKTENARNLEKELRLLKFGDYFIDSFQRRADAEGVMLPALSWNSKDAFLAKLTQPLDSPVDDNDTSLVFDTFLVVPLLDFGGLFVERKFSGNNEVGKNDADRLGQVMDAFAHHVVDDSNGEFVFADIQGLVAPSKAVILFDPQAHT</sequence>
<dbReference type="AlphaFoldDB" id="A0A8H5GGR4"/>
<dbReference type="InterPro" id="IPR004166">
    <property type="entry name" value="a-kinase_dom"/>
</dbReference>
<dbReference type="SUPFAM" id="SSF56112">
    <property type="entry name" value="Protein kinase-like (PK-like)"/>
    <property type="match status" value="1"/>
</dbReference>
<gene>
    <name evidence="5" type="ORF">D9758_009288</name>
</gene>
<dbReference type="GO" id="GO:0005524">
    <property type="term" value="F:ATP binding"/>
    <property type="evidence" value="ECO:0007669"/>
    <property type="project" value="InterPro"/>
</dbReference>
<dbReference type="Proteomes" id="UP000559256">
    <property type="component" value="Unassembled WGS sequence"/>
</dbReference>
<organism evidence="5 6">
    <name type="scientific">Tetrapyrgos nigripes</name>
    <dbReference type="NCBI Taxonomy" id="182062"/>
    <lineage>
        <taxon>Eukaryota</taxon>
        <taxon>Fungi</taxon>
        <taxon>Dikarya</taxon>
        <taxon>Basidiomycota</taxon>
        <taxon>Agaricomycotina</taxon>
        <taxon>Agaricomycetes</taxon>
        <taxon>Agaricomycetidae</taxon>
        <taxon>Agaricales</taxon>
        <taxon>Marasmiineae</taxon>
        <taxon>Marasmiaceae</taxon>
        <taxon>Tetrapyrgos</taxon>
    </lineage>
</organism>
<accession>A0A8H5GGR4</accession>
<keyword evidence="3" id="KW-0418">Kinase</keyword>
<dbReference type="GO" id="GO:0004674">
    <property type="term" value="F:protein serine/threonine kinase activity"/>
    <property type="evidence" value="ECO:0007669"/>
    <property type="project" value="UniProtKB-KW"/>
</dbReference>
<feature type="domain" description="Alpha-type protein kinase" evidence="4">
    <location>
        <begin position="363"/>
        <end position="500"/>
    </location>
</feature>
<keyword evidence="1" id="KW-0723">Serine/threonine-protein kinase</keyword>
<reference evidence="5 6" key="1">
    <citation type="journal article" date="2020" name="ISME J.">
        <title>Uncovering the hidden diversity of litter-decomposition mechanisms in mushroom-forming fungi.</title>
        <authorList>
            <person name="Floudas D."/>
            <person name="Bentzer J."/>
            <person name="Ahren D."/>
            <person name="Johansson T."/>
            <person name="Persson P."/>
            <person name="Tunlid A."/>
        </authorList>
    </citation>
    <scope>NUCLEOTIDE SEQUENCE [LARGE SCALE GENOMIC DNA]</scope>
    <source>
        <strain evidence="5 6">CBS 291.85</strain>
    </source>
</reference>
<evidence type="ECO:0000259" key="4">
    <source>
        <dbReference type="Pfam" id="PF02816"/>
    </source>
</evidence>
<proteinExistence type="predicted"/>
<evidence type="ECO:0000256" key="2">
    <source>
        <dbReference type="ARBA" id="ARBA00022679"/>
    </source>
</evidence>
<dbReference type="Gene3D" id="3.20.200.10">
    <property type="entry name" value="MHCK/EF2 kinase"/>
    <property type="match status" value="1"/>
</dbReference>
<dbReference type="OrthoDB" id="301415at2759"/>
<evidence type="ECO:0000313" key="6">
    <source>
        <dbReference type="Proteomes" id="UP000559256"/>
    </source>
</evidence>
<evidence type="ECO:0000313" key="5">
    <source>
        <dbReference type="EMBL" id="KAF5364774.1"/>
    </source>
</evidence>
<dbReference type="EMBL" id="JAACJM010000031">
    <property type="protein sequence ID" value="KAF5364774.1"/>
    <property type="molecule type" value="Genomic_DNA"/>
</dbReference>
<dbReference type="CDD" id="cd04515">
    <property type="entry name" value="Alpha_kinase"/>
    <property type="match status" value="1"/>
</dbReference>